<dbReference type="PROSITE" id="PS51831">
    <property type="entry name" value="HD"/>
    <property type="match status" value="1"/>
</dbReference>
<evidence type="ECO:0000256" key="5">
    <source>
        <dbReference type="ARBA" id="ARBA00023004"/>
    </source>
</evidence>
<proteinExistence type="predicted"/>
<sequence length="199" mass="22568">MWDPENIPWDEYDALIRKMLKPSRYKHSRCVMERAVELAEKNGADVIKAKLAGLLHDIMKNVPEKEMLQFIEDSGIILLYADLCAPQLWHAIAGAAYLKEKLGIDDPDVINAVRYHTTGRAGMSKLEKVVYLADLTSADRDYPDVKKARKIADRSLDEGVLYGSEFLIADLVQKERVLHPDTLACYDELVRQGVRVNGR</sequence>
<dbReference type="GO" id="GO:0046872">
    <property type="term" value="F:metal ion binding"/>
    <property type="evidence" value="ECO:0007669"/>
    <property type="project" value="UniProtKB-KW"/>
</dbReference>
<reference evidence="8" key="1">
    <citation type="submission" date="2020-10" db="EMBL/GenBank/DDBJ databases">
        <authorList>
            <person name="Gilroy R."/>
        </authorList>
    </citation>
    <scope>NUCLEOTIDE SEQUENCE</scope>
    <source>
        <strain evidence="8">CHK189-12415</strain>
    </source>
</reference>
<comment type="caution">
    <text evidence="8">The sequence shown here is derived from an EMBL/GenBank/DDBJ whole genome shotgun (WGS) entry which is preliminary data.</text>
</comment>
<reference evidence="8" key="2">
    <citation type="journal article" date="2021" name="PeerJ">
        <title>Extensive microbial diversity within the chicken gut microbiome revealed by metagenomics and culture.</title>
        <authorList>
            <person name="Gilroy R."/>
            <person name="Ravi A."/>
            <person name="Getino M."/>
            <person name="Pursley I."/>
            <person name="Horton D.L."/>
            <person name="Alikhan N.F."/>
            <person name="Baker D."/>
            <person name="Gharbi K."/>
            <person name="Hall N."/>
            <person name="Watson M."/>
            <person name="Adriaenssens E.M."/>
            <person name="Foster-Nyarko E."/>
            <person name="Jarju S."/>
            <person name="Secka A."/>
            <person name="Antonio M."/>
            <person name="Oren A."/>
            <person name="Chaudhuri R.R."/>
            <person name="La Ragione R."/>
            <person name="Hildebrand F."/>
            <person name="Pallen M.J."/>
        </authorList>
    </citation>
    <scope>NUCLEOTIDE SEQUENCE</scope>
    <source>
        <strain evidence="8">CHK189-12415</strain>
    </source>
</reference>
<dbReference type="Proteomes" id="UP000824241">
    <property type="component" value="Unassembled WGS sequence"/>
</dbReference>
<dbReference type="AlphaFoldDB" id="A0A9D1DWP3"/>
<accession>A0A9D1DWP3</accession>
<organism evidence="8 9">
    <name type="scientific">Candidatus Faecivivens stercoravium</name>
    <dbReference type="NCBI Taxonomy" id="2840803"/>
    <lineage>
        <taxon>Bacteria</taxon>
        <taxon>Bacillati</taxon>
        <taxon>Bacillota</taxon>
        <taxon>Clostridia</taxon>
        <taxon>Eubacteriales</taxon>
        <taxon>Oscillospiraceae</taxon>
        <taxon>Oscillospiraceae incertae sedis</taxon>
        <taxon>Candidatus Faecivivens</taxon>
    </lineage>
</organism>
<protein>
    <recommendedName>
        <fullName evidence="1">bis(5'-nucleosyl)-tetraphosphatase (symmetrical)</fullName>
        <ecNumber evidence="1">3.6.1.41</ecNumber>
    </recommendedName>
</protein>
<dbReference type="CDD" id="cd00077">
    <property type="entry name" value="HDc"/>
    <property type="match status" value="1"/>
</dbReference>
<dbReference type="NCBIfam" id="TIGR00488">
    <property type="entry name" value="bis(5'-nucleosyl)-tetraphosphatase (symmetrical) YqeK"/>
    <property type="match status" value="1"/>
</dbReference>
<dbReference type="SUPFAM" id="SSF109604">
    <property type="entry name" value="HD-domain/PDEase-like"/>
    <property type="match status" value="1"/>
</dbReference>
<comment type="catalytic activity">
    <reaction evidence="6">
        <text>P(1),P(4)-bis(5'-adenosyl) tetraphosphate + H2O = 2 ADP + 2 H(+)</text>
        <dbReference type="Rhea" id="RHEA:24252"/>
        <dbReference type="ChEBI" id="CHEBI:15377"/>
        <dbReference type="ChEBI" id="CHEBI:15378"/>
        <dbReference type="ChEBI" id="CHEBI:58141"/>
        <dbReference type="ChEBI" id="CHEBI:456216"/>
        <dbReference type="EC" id="3.6.1.41"/>
    </reaction>
</comment>
<dbReference type="PANTHER" id="PTHR35795">
    <property type="entry name" value="SLR1885 PROTEIN"/>
    <property type="match status" value="1"/>
</dbReference>
<dbReference type="InterPro" id="IPR003607">
    <property type="entry name" value="HD/PDEase_dom"/>
</dbReference>
<dbReference type="GO" id="GO:0000166">
    <property type="term" value="F:nucleotide binding"/>
    <property type="evidence" value="ECO:0007669"/>
    <property type="project" value="UniProtKB-KW"/>
</dbReference>
<evidence type="ECO:0000256" key="2">
    <source>
        <dbReference type="ARBA" id="ARBA00022723"/>
    </source>
</evidence>
<dbReference type="PANTHER" id="PTHR35795:SF1">
    <property type="entry name" value="BIS(5'-NUCLEOSYL)-TETRAPHOSPHATASE, SYMMETRICAL"/>
    <property type="match status" value="1"/>
</dbReference>
<dbReference type="SMART" id="SM00471">
    <property type="entry name" value="HDc"/>
    <property type="match status" value="1"/>
</dbReference>
<evidence type="ECO:0000313" key="8">
    <source>
        <dbReference type="EMBL" id="HIR60229.1"/>
    </source>
</evidence>
<dbReference type="Pfam" id="PF01966">
    <property type="entry name" value="HD"/>
    <property type="match status" value="1"/>
</dbReference>
<feature type="domain" description="HD" evidence="7">
    <location>
        <begin position="24"/>
        <end position="139"/>
    </location>
</feature>
<evidence type="ECO:0000313" key="9">
    <source>
        <dbReference type="Proteomes" id="UP000824241"/>
    </source>
</evidence>
<keyword evidence="4 8" id="KW-0378">Hydrolase</keyword>
<dbReference type="InterPro" id="IPR051094">
    <property type="entry name" value="Diverse_Catalytic_Enzymes"/>
</dbReference>
<dbReference type="InterPro" id="IPR006674">
    <property type="entry name" value="HD_domain"/>
</dbReference>
<dbReference type="Gene3D" id="1.10.3210.10">
    <property type="entry name" value="Hypothetical protein af1432"/>
    <property type="match status" value="1"/>
</dbReference>
<dbReference type="InterPro" id="IPR006675">
    <property type="entry name" value="HDIG_dom"/>
</dbReference>
<dbReference type="NCBIfam" id="TIGR00277">
    <property type="entry name" value="HDIG"/>
    <property type="match status" value="1"/>
</dbReference>
<keyword evidence="3" id="KW-0547">Nucleotide-binding</keyword>
<keyword evidence="2" id="KW-0479">Metal-binding</keyword>
<dbReference type="EMBL" id="DVHA01000045">
    <property type="protein sequence ID" value="HIR60229.1"/>
    <property type="molecule type" value="Genomic_DNA"/>
</dbReference>
<evidence type="ECO:0000256" key="4">
    <source>
        <dbReference type="ARBA" id="ARBA00022801"/>
    </source>
</evidence>
<evidence type="ECO:0000256" key="6">
    <source>
        <dbReference type="ARBA" id="ARBA00049417"/>
    </source>
</evidence>
<dbReference type="EC" id="3.6.1.41" evidence="1"/>
<evidence type="ECO:0000259" key="7">
    <source>
        <dbReference type="PROSITE" id="PS51831"/>
    </source>
</evidence>
<evidence type="ECO:0000256" key="3">
    <source>
        <dbReference type="ARBA" id="ARBA00022741"/>
    </source>
</evidence>
<dbReference type="GO" id="GO:0008803">
    <property type="term" value="F:bis(5'-nucleosyl)-tetraphosphatase (symmetrical) activity"/>
    <property type="evidence" value="ECO:0007669"/>
    <property type="project" value="UniProtKB-EC"/>
</dbReference>
<gene>
    <name evidence="8" type="primary">yqeK</name>
    <name evidence="8" type="ORF">IAB37_01455</name>
</gene>
<evidence type="ECO:0000256" key="1">
    <source>
        <dbReference type="ARBA" id="ARBA00012506"/>
    </source>
</evidence>
<keyword evidence="5" id="KW-0408">Iron</keyword>
<dbReference type="InterPro" id="IPR005249">
    <property type="entry name" value="YqeK"/>
</dbReference>
<name>A0A9D1DWP3_9FIRM</name>